<dbReference type="Proteomes" id="UP001164743">
    <property type="component" value="Chromosome 15A"/>
</dbReference>
<feature type="region of interest" description="Disordered" evidence="1">
    <location>
        <begin position="1"/>
        <end position="46"/>
    </location>
</feature>
<protein>
    <submittedName>
        <fullName evidence="2">Uncharacterized protein</fullName>
    </submittedName>
</protein>
<proteinExistence type="predicted"/>
<gene>
    <name evidence="2" type="ORF">PtA15_15A11</name>
</gene>
<accession>A0ABY7D5R8</accession>
<dbReference type="RefSeq" id="XP_053027177.1">
    <property type="nucleotide sequence ID" value="XM_053163294.1"/>
</dbReference>
<name>A0ABY7D5R8_9BASI</name>
<evidence type="ECO:0000256" key="1">
    <source>
        <dbReference type="SAM" id="MobiDB-lite"/>
    </source>
</evidence>
<sequence length="67" mass="7292">MSGLLAQPTLPGYQVPGTSLATTPPPRDATLSKNIRRQNHIQSAAETPVPGFQTQVHKLILFIIYPL</sequence>
<evidence type="ECO:0000313" key="3">
    <source>
        <dbReference type="Proteomes" id="UP001164743"/>
    </source>
</evidence>
<organism evidence="2 3">
    <name type="scientific">Puccinia triticina</name>
    <dbReference type="NCBI Taxonomy" id="208348"/>
    <lineage>
        <taxon>Eukaryota</taxon>
        <taxon>Fungi</taxon>
        <taxon>Dikarya</taxon>
        <taxon>Basidiomycota</taxon>
        <taxon>Pucciniomycotina</taxon>
        <taxon>Pucciniomycetes</taxon>
        <taxon>Pucciniales</taxon>
        <taxon>Pucciniaceae</taxon>
        <taxon>Puccinia</taxon>
    </lineage>
</organism>
<dbReference type="EMBL" id="CP110435">
    <property type="protein sequence ID" value="WAQ91622.1"/>
    <property type="molecule type" value="Genomic_DNA"/>
</dbReference>
<keyword evidence="3" id="KW-1185">Reference proteome</keyword>
<evidence type="ECO:0000313" key="2">
    <source>
        <dbReference type="EMBL" id="WAQ91622.1"/>
    </source>
</evidence>
<dbReference type="GeneID" id="77804178"/>
<reference evidence="2" key="1">
    <citation type="submission" date="2022-10" db="EMBL/GenBank/DDBJ databases">
        <title>Puccinia triticina Genome sequencing and assembly.</title>
        <authorList>
            <person name="Li C."/>
        </authorList>
    </citation>
    <scope>NUCLEOTIDE SEQUENCE</scope>
    <source>
        <strain evidence="2">Pt15</strain>
    </source>
</reference>